<keyword evidence="6" id="KW-0472">Membrane</keyword>
<keyword evidence="5" id="KW-0349">Heme</keyword>
<gene>
    <name evidence="7" type="ORF">CVLEPA_LOCUS8578</name>
</gene>
<evidence type="ECO:0000256" key="2">
    <source>
        <dbReference type="ARBA" id="ARBA00010617"/>
    </source>
</evidence>
<dbReference type="PROSITE" id="PS00086">
    <property type="entry name" value="CYTOCHROME_P450"/>
    <property type="match status" value="1"/>
</dbReference>
<dbReference type="Gene3D" id="1.10.630.10">
    <property type="entry name" value="Cytochrome P450"/>
    <property type="match status" value="1"/>
</dbReference>
<keyword evidence="4 5" id="KW-0408">Iron</keyword>
<dbReference type="PRINTS" id="PR00385">
    <property type="entry name" value="P450"/>
</dbReference>
<keyword evidence="5" id="KW-0560">Oxidoreductase</keyword>
<keyword evidence="3 5" id="KW-0479">Metal-binding</keyword>
<dbReference type="EMBL" id="CAWYQH010000057">
    <property type="protein sequence ID" value="CAK8678675.1"/>
    <property type="molecule type" value="Genomic_DNA"/>
</dbReference>
<sequence length="495" mass="56515">MLDCNHILNVYTLTGVVGLLLLYWFWRPYKFPPGPRGIPFLGILPFLGKYSERKIAKWSKSYGPVISLRFGRKDFVVLNDYESIYEALVKQQSKFSSRPKHTLPIMTDIAKGAGFAVLDYGEFFKSQKRLGLLALRGVGIGKQSIESRVLEEVTYLVKAIASTKGDSFYISKVLQKAISNNICSVVFGKRFNYDDKLVEDIIDRLLNGLKDPTTTLASRICTLAPFLKYLPPVSFIISRFKKKLETSLNFIQEKIDTHRATFNVEDLRDFIDAFLSESMKENSYGFTDRQLIFYIRTLLVAGTETVASTLAWALICCLHYPETQNKLREEILNVLGSDGKITMSYKSKMPYTSAFMQELMRFRTLNPISLPHKTNEDSELKGYFIPKDTTVGPNIWAVHNDPDYWDEPEKFKPQRFIDADGEFIKSNHVIPFSLGPRTCLGKQLAQMEIFIYLVSMIQQFEFLPDPNSDKLPEIDDGINGLAFLPYPFCLSAKVI</sequence>
<protein>
    <recommendedName>
        <fullName evidence="9">Cytochrome P450</fullName>
    </recommendedName>
</protein>
<evidence type="ECO:0000256" key="3">
    <source>
        <dbReference type="ARBA" id="ARBA00022723"/>
    </source>
</evidence>
<comment type="similarity">
    <text evidence="2 5">Belongs to the cytochrome P450 family.</text>
</comment>
<dbReference type="SUPFAM" id="SSF48264">
    <property type="entry name" value="Cytochrome P450"/>
    <property type="match status" value="1"/>
</dbReference>
<keyword evidence="6" id="KW-1133">Transmembrane helix</keyword>
<dbReference type="Pfam" id="PF00067">
    <property type="entry name" value="p450"/>
    <property type="match status" value="1"/>
</dbReference>
<evidence type="ECO:0000256" key="1">
    <source>
        <dbReference type="ARBA" id="ARBA00001971"/>
    </source>
</evidence>
<reference evidence="7 8" key="1">
    <citation type="submission" date="2024-02" db="EMBL/GenBank/DDBJ databases">
        <authorList>
            <person name="Daric V."/>
            <person name="Darras S."/>
        </authorList>
    </citation>
    <scope>NUCLEOTIDE SEQUENCE [LARGE SCALE GENOMIC DNA]</scope>
</reference>
<dbReference type="InterPro" id="IPR002401">
    <property type="entry name" value="Cyt_P450_E_grp-I"/>
</dbReference>
<dbReference type="InterPro" id="IPR001128">
    <property type="entry name" value="Cyt_P450"/>
</dbReference>
<evidence type="ECO:0000256" key="4">
    <source>
        <dbReference type="ARBA" id="ARBA00023004"/>
    </source>
</evidence>
<dbReference type="InterPro" id="IPR017972">
    <property type="entry name" value="Cyt_P450_CS"/>
</dbReference>
<comment type="caution">
    <text evidence="7">The sequence shown here is derived from an EMBL/GenBank/DDBJ whole genome shotgun (WGS) entry which is preliminary data.</text>
</comment>
<dbReference type="Proteomes" id="UP001642483">
    <property type="component" value="Unassembled WGS sequence"/>
</dbReference>
<accession>A0ABP0FJS0</accession>
<keyword evidence="8" id="KW-1185">Reference proteome</keyword>
<dbReference type="PANTHER" id="PTHR24300:SF397">
    <property type="entry name" value="CYTOCHROME P450 2U1"/>
    <property type="match status" value="1"/>
</dbReference>
<evidence type="ECO:0000256" key="6">
    <source>
        <dbReference type="SAM" id="Phobius"/>
    </source>
</evidence>
<feature type="transmembrane region" description="Helical" evidence="6">
    <location>
        <begin position="6"/>
        <end position="26"/>
    </location>
</feature>
<organism evidence="7 8">
    <name type="scientific">Clavelina lepadiformis</name>
    <name type="common">Light-bulb sea squirt</name>
    <name type="synonym">Ascidia lepadiformis</name>
    <dbReference type="NCBI Taxonomy" id="159417"/>
    <lineage>
        <taxon>Eukaryota</taxon>
        <taxon>Metazoa</taxon>
        <taxon>Chordata</taxon>
        <taxon>Tunicata</taxon>
        <taxon>Ascidiacea</taxon>
        <taxon>Aplousobranchia</taxon>
        <taxon>Clavelinidae</taxon>
        <taxon>Clavelina</taxon>
    </lineage>
</organism>
<evidence type="ECO:0000313" key="8">
    <source>
        <dbReference type="Proteomes" id="UP001642483"/>
    </source>
</evidence>
<dbReference type="InterPro" id="IPR050182">
    <property type="entry name" value="Cytochrome_P450_fam2"/>
</dbReference>
<evidence type="ECO:0008006" key="9">
    <source>
        <dbReference type="Google" id="ProtNLM"/>
    </source>
</evidence>
<proteinExistence type="inferred from homology"/>
<dbReference type="InterPro" id="IPR036396">
    <property type="entry name" value="Cyt_P450_sf"/>
</dbReference>
<dbReference type="PANTHER" id="PTHR24300">
    <property type="entry name" value="CYTOCHROME P450 508A4-RELATED"/>
    <property type="match status" value="1"/>
</dbReference>
<keyword evidence="6" id="KW-0812">Transmembrane</keyword>
<dbReference type="PRINTS" id="PR00463">
    <property type="entry name" value="EP450I"/>
</dbReference>
<keyword evidence="5" id="KW-0503">Monooxygenase</keyword>
<evidence type="ECO:0000313" key="7">
    <source>
        <dbReference type="EMBL" id="CAK8678675.1"/>
    </source>
</evidence>
<evidence type="ECO:0000256" key="5">
    <source>
        <dbReference type="RuleBase" id="RU000461"/>
    </source>
</evidence>
<name>A0ABP0FJS0_CLALP</name>
<comment type="cofactor">
    <cofactor evidence="1">
        <name>heme</name>
        <dbReference type="ChEBI" id="CHEBI:30413"/>
    </cofactor>
</comment>